<gene>
    <name evidence="1" type="ORF">HMPREF9420_2918</name>
</gene>
<dbReference type="Proteomes" id="UP000003874">
    <property type="component" value="Unassembled WGS sequence"/>
</dbReference>
<dbReference type="AlphaFoldDB" id="E6MTV0"/>
<evidence type="ECO:0000313" key="1">
    <source>
        <dbReference type="EMBL" id="EFV02939.1"/>
    </source>
</evidence>
<protein>
    <submittedName>
        <fullName evidence="1">Uncharacterized protein</fullName>
    </submittedName>
</protein>
<proteinExistence type="predicted"/>
<sequence length="40" mass="4387">MKIKPHPQPLPEEGGEWLVVEMEEVILGLIGGGNIIDYKG</sequence>
<reference evidence="1 2" key="1">
    <citation type="submission" date="2010-12" db="EMBL/GenBank/DDBJ databases">
        <authorList>
            <person name="Muzny D."/>
            <person name="Qin X."/>
            <person name="Deng J."/>
            <person name="Jiang H."/>
            <person name="Liu Y."/>
            <person name="Qu J."/>
            <person name="Song X.-Z."/>
            <person name="Zhang L."/>
            <person name="Thornton R."/>
            <person name="Coyle M."/>
            <person name="Francisco L."/>
            <person name="Jackson L."/>
            <person name="Javaid M."/>
            <person name="Korchina V."/>
            <person name="Kovar C."/>
            <person name="Mata R."/>
            <person name="Mathew T."/>
            <person name="Ngo R."/>
            <person name="Nguyen L."/>
            <person name="Nguyen N."/>
            <person name="Okwuonu G."/>
            <person name="Ongeri F."/>
            <person name="Pham C."/>
            <person name="Simmons D."/>
            <person name="Wilczek-Boney K."/>
            <person name="Hale W."/>
            <person name="Jakkamsetti A."/>
            <person name="Pham P."/>
            <person name="Ruth R."/>
            <person name="San Lucas F."/>
            <person name="Warren J."/>
            <person name="Zhang J."/>
            <person name="Zhao Z."/>
            <person name="Zhou C."/>
            <person name="Zhu D."/>
            <person name="Lee S."/>
            <person name="Bess C."/>
            <person name="Blankenburg K."/>
            <person name="Forbes L."/>
            <person name="Fu Q."/>
            <person name="Gubbala S."/>
            <person name="Hirani K."/>
            <person name="Jayaseelan J.C."/>
            <person name="Lara F."/>
            <person name="Munidasa M."/>
            <person name="Palculict T."/>
            <person name="Patil S."/>
            <person name="Pu L.-L."/>
            <person name="Saada N."/>
            <person name="Tang L."/>
            <person name="Weissenberger G."/>
            <person name="Zhu Y."/>
            <person name="Hemphill L."/>
            <person name="Shang Y."/>
            <person name="Youmans B."/>
            <person name="Ayvaz T."/>
            <person name="Ross M."/>
            <person name="Santibanez J."/>
            <person name="Aqrawi P."/>
            <person name="Gross S."/>
            <person name="Joshi V."/>
            <person name="Fowler G."/>
            <person name="Nazareth L."/>
            <person name="Reid J."/>
            <person name="Worley K."/>
            <person name="Petrosino J."/>
            <person name="Highlander S."/>
            <person name="Gibbs R."/>
        </authorList>
    </citation>
    <scope>NUCLEOTIDE SEQUENCE [LARGE SCALE GENOMIC DNA]</scope>
    <source>
        <strain evidence="1 2">DSM 15606</strain>
    </source>
</reference>
<keyword evidence="2" id="KW-1185">Reference proteome</keyword>
<organism evidence="1 2">
    <name type="scientific">Segatella salivae DSM 15606</name>
    <dbReference type="NCBI Taxonomy" id="888832"/>
    <lineage>
        <taxon>Bacteria</taxon>
        <taxon>Pseudomonadati</taxon>
        <taxon>Bacteroidota</taxon>
        <taxon>Bacteroidia</taxon>
        <taxon>Bacteroidales</taxon>
        <taxon>Prevotellaceae</taxon>
        <taxon>Segatella</taxon>
    </lineage>
</organism>
<accession>E6MTV0</accession>
<dbReference type="EMBL" id="AEQO01000242">
    <property type="protein sequence ID" value="EFV02939.1"/>
    <property type="molecule type" value="Genomic_DNA"/>
</dbReference>
<dbReference type="HOGENOM" id="CLU_3294501_0_0_10"/>
<comment type="caution">
    <text evidence="1">The sequence shown here is derived from an EMBL/GenBank/DDBJ whole genome shotgun (WGS) entry which is preliminary data.</text>
</comment>
<name>E6MTV0_9BACT</name>
<evidence type="ECO:0000313" key="2">
    <source>
        <dbReference type="Proteomes" id="UP000003874"/>
    </source>
</evidence>